<organism evidence="1 2">
    <name type="scientific">Gregarina niphandrodes</name>
    <name type="common">Septate eugregarine</name>
    <dbReference type="NCBI Taxonomy" id="110365"/>
    <lineage>
        <taxon>Eukaryota</taxon>
        <taxon>Sar</taxon>
        <taxon>Alveolata</taxon>
        <taxon>Apicomplexa</taxon>
        <taxon>Conoidasida</taxon>
        <taxon>Gregarinasina</taxon>
        <taxon>Eugregarinorida</taxon>
        <taxon>Gregarinidae</taxon>
        <taxon>Gregarina</taxon>
    </lineage>
</organism>
<dbReference type="RefSeq" id="XP_011132617.1">
    <property type="nucleotide sequence ID" value="XM_011134315.1"/>
</dbReference>
<protein>
    <submittedName>
        <fullName evidence="1">Uncharacterized protein</fullName>
    </submittedName>
</protein>
<dbReference type="GeneID" id="22915043"/>
<keyword evidence="2" id="KW-1185">Reference proteome</keyword>
<evidence type="ECO:0000313" key="1">
    <source>
        <dbReference type="EMBL" id="EZG44957.1"/>
    </source>
</evidence>
<dbReference type="EMBL" id="AFNH02001052">
    <property type="protein sequence ID" value="EZG44957.1"/>
    <property type="molecule type" value="Genomic_DNA"/>
</dbReference>
<dbReference type="VEuPathDB" id="CryptoDB:GNI_142290"/>
<comment type="caution">
    <text evidence="1">The sequence shown here is derived from an EMBL/GenBank/DDBJ whole genome shotgun (WGS) entry which is preliminary data.</text>
</comment>
<dbReference type="InterPro" id="IPR043502">
    <property type="entry name" value="DNA/RNA_pol_sf"/>
</dbReference>
<proteinExistence type="predicted"/>
<gene>
    <name evidence="1" type="ORF">GNI_142290</name>
</gene>
<reference evidence="1" key="1">
    <citation type="submission" date="2013-12" db="EMBL/GenBank/DDBJ databases">
        <authorList>
            <person name="Omoto C.K."/>
            <person name="Sibley D."/>
            <person name="Venepally P."/>
            <person name="Hadjithomas M."/>
            <person name="Karamycheva S."/>
            <person name="Brunk B."/>
            <person name="Roos D."/>
            <person name="Caler E."/>
            <person name="Lorenzi H."/>
        </authorList>
    </citation>
    <scope>NUCLEOTIDE SEQUENCE</scope>
</reference>
<evidence type="ECO:0000313" key="2">
    <source>
        <dbReference type="Proteomes" id="UP000019763"/>
    </source>
</evidence>
<dbReference type="SUPFAM" id="SSF56672">
    <property type="entry name" value="DNA/RNA polymerases"/>
    <property type="match status" value="1"/>
</dbReference>
<accession>A0A023B060</accession>
<sequence>MCPRHYLTDEDSGLKAFVEVGEGKVVLNVRGARARTDYLKAVQKFVNKEMSADKEKKGQPAPGEDVGMPVAAVEKVVQSEGPDGANVLVAYRDAQEYPKVARVKYEARFEASGKLYRARLRHLEPELRAELEKQVVKQLKLGVIRPSKSEWAAATHF</sequence>
<dbReference type="OrthoDB" id="6429476at2759"/>
<name>A0A023B060_GRENI</name>
<dbReference type="Gene3D" id="3.10.10.10">
    <property type="entry name" value="HIV Type 1 Reverse Transcriptase, subunit A, domain 1"/>
    <property type="match status" value="1"/>
</dbReference>
<dbReference type="AlphaFoldDB" id="A0A023B060"/>
<dbReference type="Proteomes" id="UP000019763">
    <property type="component" value="Unassembled WGS sequence"/>
</dbReference>